<dbReference type="AlphaFoldDB" id="A0AAE0FY58"/>
<reference evidence="2 3" key="1">
    <citation type="journal article" date="2015" name="Genome Biol. Evol.">
        <title>Comparative Genomics of a Bacterivorous Green Alga Reveals Evolutionary Causalities and Consequences of Phago-Mixotrophic Mode of Nutrition.</title>
        <authorList>
            <person name="Burns J.A."/>
            <person name="Paasch A."/>
            <person name="Narechania A."/>
            <person name="Kim E."/>
        </authorList>
    </citation>
    <scope>NUCLEOTIDE SEQUENCE [LARGE SCALE GENOMIC DNA]</scope>
    <source>
        <strain evidence="2 3">PLY_AMNH</strain>
    </source>
</reference>
<dbReference type="EMBL" id="LGRX02011977">
    <property type="protein sequence ID" value="KAK3268177.1"/>
    <property type="molecule type" value="Genomic_DNA"/>
</dbReference>
<comment type="caution">
    <text evidence="2">The sequence shown here is derived from an EMBL/GenBank/DDBJ whole genome shotgun (WGS) entry which is preliminary data.</text>
</comment>
<accession>A0AAE0FY58</accession>
<name>A0AAE0FY58_9CHLO</name>
<sequence>MSEIIRSRLYYARARVFTAIPTVDDSEISKFLRVLLTRVVKKLKSFNNVDILNSSFSVNEQEAGPFVAGVLQGLLDRDMTCGHEYFGRVWTLAERLARCSWEEGLRNWISLDLWLGMVLDAFVNTSENPESAELYWSKLFSEDGRTRLSSAVSKLRFAIEAGGSVEANPELVDEVCVVLIDAVHAWFTGSLKESPTKKWLASYLQHDMLNTYLAFEEMDGIFAVYGYYCTDEPDYECWRAAFTSLVKVVGTGETVDDELDFKRTLAKYREKCATIIRRSVLGADMQRDSSLGGGRANQLLPQPASPKYKLCHVGFTTPGGPKFNLDKDKNGYRFDAVPICNGVINAGASCDLIQYDADKHDEFAAKLESYDAFIVRVNPGQLSAPGVCAGAQERFDTLMTAIAAKGKPVWSSSNVQTCMGAKSSLAKITKLSCGLVDNLAYYNAAELEVGFKKTVAFQPRVIKQNRGHGGEGVWMCWLEDKEYVDNYGYQMLEDSDRLKLMEMNDNHCEYHTVAEFLEFCINGRTEKAGTWISVSPGKYMEGGEEAGGIMVDHRLLPVASAVGEVHMTMVKDKLFQTIHRKPNMICEYGTMIYKEGSKKTYYGPGDSPYSDLEAKFVGRDVPLLMEALDIADQPLPLLWTVKFLPMDWEEFHWDGPAFDYTAAAFDCSVLGISKFSAACGPEKCLADVTDVDFAEGMRLTNLMGVSAVETLDEMKMMAKQLPMI</sequence>
<gene>
    <name evidence="2" type="ORF">CYMTET_23305</name>
</gene>
<dbReference type="Proteomes" id="UP001190700">
    <property type="component" value="Unassembled WGS sequence"/>
</dbReference>
<dbReference type="InterPro" id="IPR049212">
    <property type="entry name" value="DUF6815"/>
</dbReference>
<evidence type="ECO:0000313" key="3">
    <source>
        <dbReference type="Proteomes" id="UP001190700"/>
    </source>
</evidence>
<evidence type="ECO:0000313" key="2">
    <source>
        <dbReference type="EMBL" id="KAK3268177.1"/>
    </source>
</evidence>
<evidence type="ECO:0000259" key="1">
    <source>
        <dbReference type="Pfam" id="PF20668"/>
    </source>
</evidence>
<organism evidence="2 3">
    <name type="scientific">Cymbomonas tetramitiformis</name>
    <dbReference type="NCBI Taxonomy" id="36881"/>
    <lineage>
        <taxon>Eukaryota</taxon>
        <taxon>Viridiplantae</taxon>
        <taxon>Chlorophyta</taxon>
        <taxon>Pyramimonadophyceae</taxon>
        <taxon>Pyramimonadales</taxon>
        <taxon>Pyramimonadaceae</taxon>
        <taxon>Cymbomonas</taxon>
    </lineage>
</organism>
<proteinExistence type="predicted"/>
<feature type="domain" description="DUF6815" evidence="1">
    <location>
        <begin position="563"/>
        <end position="647"/>
    </location>
</feature>
<dbReference type="Pfam" id="PF20668">
    <property type="entry name" value="DUF6815"/>
    <property type="match status" value="1"/>
</dbReference>
<keyword evidence="3" id="KW-1185">Reference proteome</keyword>
<protein>
    <recommendedName>
        <fullName evidence="1">DUF6815 domain-containing protein</fullName>
    </recommendedName>
</protein>